<keyword evidence="1" id="KW-1133">Transmembrane helix</keyword>
<feature type="transmembrane region" description="Helical" evidence="1">
    <location>
        <begin position="12"/>
        <end position="30"/>
    </location>
</feature>
<keyword evidence="3" id="KW-1185">Reference proteome</keyword>
<keyword evidence="1" id="KW-0472">Membrane</keyword>
<dbReference type="EMBL" id="JACHEO010000003">
    <property type="protein sequence ID" value="MBB5347351.1"/>
    <property type="molecule type" value="Genomic_DNA"/>
</dbReference>
<comment type="caution">
    <text evidence="2">The sequence shown here is derived from an EMBL/GenBank/DDBJ whole genome shotgun (WGS) entry which is preliminary data.</text>
</comment>
<name>A0A840V2H7_9BACT</name>
<dbReference type="InterPro" id="IPR030925">
    <property type="entry name" value="T2SS_GspN_Lepto"/>
</dbReference>
<gene>
    <name evidence="2" type="ORF">HNQ81_001064</name>
</gene>
<organism evidence="2 3">
    <name type="scientific">Desulfoprunum benzoelyticum</name>
    <dbReference type="NCBI Taxonomy" id="1506996"/>
    <lineage>
        <taxon>Bacteria</taxon>
        <taxon>Pseudomonadati</taxon>
        <taxon>Thermodesulfobacteriota</taxon>
        <taxon>Desulfobulbia</taxon>
        <taxon>Desulfobulbales</taxon>
        <taxon>Desulfobulbaceae</taxon>
        <taxon>Desulfoprunum</taxon>
    </lineage>
</organism>
<sequence>MRTGSAASLRWFFYCSYALVLTAVLLYVRFPAQEFKEYCTRKAEGLFNGTKCTIGKITYAFPFNLRFDTVKFSLPNGENTPLFELNSLKLSSRWRDFGGTFVVSGQGYAGHFDGVLQTGQGNNDFSLDPLTIRNVDLSAIQPVHDTLQRKISGRLDYTGTYSAVVNQYLEGKAVGKVKLREGGIALMQPVLAMKEIDLQQVEMHIQYDKRRLQITKGKANGNEMTADFTGMVQMITPWYLSNVSAKGDFALQAAYMRENITVRNELIFLQKQFKKTTIPFQIAGNLQTPAFQFGY</sequence>
<dbReference type="Proteomes" id="UP000539642">
    <property type="component" value="Unassembled WGS sequence"/>
</dbReference>
<dbReference type="RefSeq" id="WP_183349018.1">
    <property type="nucleotide sequence ID" value="NZ_JACHEO010000003.1"/>
</dbReference>
<dbReference type="AlphaFoldDB" id="A0A840V2H7"/>
<evidence type="ECO:0000313" key="3">
    <source>
        <dbReference type="Proteomes" id="UP000539642"/>
    </source>
</evidence>
<accession>A0A840V2H7</accession>
<reference evidence="2 3" key="1">
    <citation type="submission" date="2020-08" db="EMBL/GenBank/DDBJ databases">
        <title>Genomic Encyclopedia of Type Strains, Phase IV (KMG-IV): sequencing the most valuable type-strain genomes for metagenomic binning, comparative biology and taxonomic classification.</title>
        <authorList>
            <person name="Goeker M."/>
        </authorList>
    </citation>
    <scope>NUCLEOTIDE SEQUENCE [LARGE SCALE GENOMIC DNA]</scope>
    <source>
        <strain evidence="2 3">DSM 28570</strain>
    </source>
</reference>
<evidence type="ECO:0000313" key="2">
    <source>
        <dbReference type="EMBL" id="MBB5347351.1"/>
    </source>
</evidence>
<keyword evidence="1" id="KW-0812">Transmembrane</keyword>
<dbReference type="NCBIfam" id="TIGR04411">
    <property type="entry name" value="T2SS_GspN_Lepto"/>
    <property type="match status" value="1"/>
</dbReference>
<protein>
    <submittedName>
        <fullName evidence="2">Type II secretion system protein N</fullName>
    </submittedName>
</protein>
<evidence type="ECO:0000256" key="1">
    <source>
        <dbReference type="SAM" id="Phobius"/>
    </source>
</evidence>
<proteinExistence type="predicted"/>